<dbReference type="OrthoDB" id="7396459at2759"/>
<name>A0A9J5YIC4_SOLCO</name>
<protein>
    <recommendedName>
        <fullName evidence="1">DEAD/DEAH-box helicase domain-containing protein</fullName>
    </recommendedName>
</protein>
<dbReference type="Gene3D" id="3.40.50.300">
    <property type="entry name" value="P-loop containing nucleotide triphosphate hydrolases"/>
    <property type="match status" value="1"/>
</dbReference>
<organism evidence="2 3">
    <name type="scientific">Solanum commersonii</name>
    <name type="common">Commerson's wild potato</name>
    <name type="synonym">Commerson's nightshade</name>
    <dbReference type="NCBI Taxonomy" id="4109"/>
    <lineage>
        <taxon>Eukaryota</taxon>
        <taxon>Viridiplantae</taxon>
        <taxon>Streptophyta</taxon>
        <taxon>Embryophyta</taxon>
        <taxon>Tracheophyta</taxon>
        <taxon>Spermatophyta</taxon>
        <taxon>Magnoliopsida</taxon>
        <taxon>eudicotyledons</taxon>
        <taxon>Gunneridae</taxon>
        <taxon>Pentapetalae</taxon>
        <taxon>asterids</taxon>
        <taxon>lamiids</taxon>
        <taxon>Solanales</taxon>
        <taxon>Solanaceae</taxon>
        <taxon>Solanoideae</taxon>
        <taxon>Solaneae</taxon>
        <taxon>Solanum</taxon>
    </lineage>
</organism>
<reference evidence="2 3" key="1">
    <citation type="submission" date="2020-09" db="EMBL/GenBank/DDBJ databases">
        <title>De no assembly of potato wild relative species, Solanum commersonii.</title>
        <authorList>
            <person name="Cho K."/>
        </authorList>
    </citation>
    <scope>NUCLEOTIDE SEQUENCE [LARGE SCALE GENOMIC DNA]</scope>
    <source>
        <strain evidence="2">LZ3.2</strain>
        <tissue evidence="2">Leaf</tissue>
    </source>
</reference>
<accession>A0A9J5YIC4</accession>
<dbReference type="GO" id="GO:0005524">
    <property type="term" value="F:ATP binding"/>
    <property type="evidence" value="ECO:0007669"/>
    <property type="project" value="InterPro"/>
</dbReference>
<dbReference type="Proteomes" id="UP000824120">
    <property type="component" value="Chromosome 6"/>
</dbReference>
<evidence type="ECO:0000313" key="3">
    <source>
        <dbReference type="Proteomes" id="UP000824120"/>
    </source>
</evidence>
<comment type="caution">
    <text evidence="2">The sequence shown here is derived from an EMBL/GenBank/DDBJ whole genome shotgun (WGS) entry which is preliminary data.</text>
</comment>
<feature type="domain" description="DEAD/DEAH-box helicase" evidence="1">
    <location>
        <begin position="30"/>
        <end position="60"/>
    </location>
</feature>
<gene>
    <name evidence="2" type="ORF">H5410_031452</name>
</gene>
<keyword evidence="3" id="KW-1185">Reference proteome</keyword>
<dbReference type="InterPro" id="IPR011545">
    <property type="entry name" value="DEAD/DEAH_box_helicase_dom"/>
</dbReference>
<evidence type="ECO:0000259" key="1">
    <source>
        <dbReference type="Pfam" id="PF00270"/>
    </source>
</evidence>
<sequence>MKEFDYCSKLMKSLILKTKPLLYPYSGVCSYKDVTVDAATGSGKTLAFVLPLVEILRRYSSNPKPHKKDSTDSS</sequence>
<dbReference type="InterPro" id="IPR027417">
    <property type="entry name" value="P-loop_NTPase"/>
</dbReference>
<dbReference type="SUPFAM" id="SSF52540">
    <property type="entry name" value="P-loop containing nucleoside triphosphate hydrolases"/>
    <property type="match status" value="1"/>
</dbReference>
<dbReference type="GO" id="GO:0003676">
    <property type="term" value="F:nucleic acid binding"/>
    <property type="evidence" value="ECO:0007669"/>
    <property type="project" value="InterPro"/>
</dbReference>
<dbReference type="AlphaFoldDB" id="A0A9J5YIC4"/>
<dbReference type="EMBL" id="JACXVP010000006">
    <property type="protein sequence ID" value="KAG5600082.1"/>
    <property type="molecule type" value="Genomic_DNA"/>
</dbReference>
<dbReference type="Pfam" id="PF00270">
    <property type="entry name" value="DEAD"/>
    <property type="match status" value="1"/>
</dbReference>
<proteinExistence type="predicted"/>
<evidence type="ECO:0000313" key="2">
    <source>
        <dbReference type="EMBL" id="KAG5600082.1"/>
    </source>
</evidence>